<keyword evidence="6" id="KW-0805">Transcription regulation</keyword>
<dbReference type="GO" id="GO:0000981">
    <property type="term" value="F:DNA-binding transcription factor activity, RNA polymerase II-specific"/>
    <property type="evidence" value="ECO:0007669"/>
    <property type="project" value="TreeGrafter"/>
</dbReference>
<dbReference type="PANTHER" id="PTHR23235">
    <property type="entry name" value="KRUEPPEL-LIKE TRANSCRIPTION FACTOR"/>
    <property type="match status" value="1"/>
</dbReference>
<comment type="subcellular location">
    <subcellularLocation>
        <location evidence="1">Nucleus</location>
    </subcellularLocation>
</comment>
<name>A0A7R8WF88_9CRUS</name>
<evidence type="ECO:0000256" key="4">
    <source>
        <dbReference type="ARBA" id="ARBA00022771"/>
    </source>
</evidence>
<keyword evidence="4" id="KW-0863">Zinc-finger</keyword>
<dbReference type="PANTHER" id="PTHR23235:SF120">
    <property type="entry name" value="KRUPPEL-LIKE FACTOR 15"/>
    <property type="match status" value="1"/>
</dbReference>
<dbReference type="GO" id="GO:0008270">
    <property type="term" value="F:zinc ion binding"/>
    <property type="evidence" value="ECO:0007669"/>
    <property type="project" value="UniProtKB-KW"/>
</dbReference>
<evidence type="ECO:0000256" key="5">
    <source>
        <dbReference type="ARBA" id="ARBA00022833"/>
    </source>
</evidence>
<dbReference type="AlphaFoldDB" id="A0A7R8WF88"/>
<dbReference type="Gene3D" id="3.30.160.60">
    <property type="entry name" value="Classic Zinc Finger"/>
    <property type="match status" value="1"/>
</dbReference>
<dbReference type="GO" id="GO:0005634">
    <property type="term" value="C:nucleus"/>
    <property type="evidence" value="ECO:0007669"/>
    <property type="project" value="UniProtKB-SubCell"/>
</dbReference>
<dbReference type="SMART" id="SM00355">
    <property type="entry name" value="ZnF_C2H2"/>
    <property type="match status" value="1"/>
</dbReference>
<dbReference type="PROSITE" id="PS00028">
    <property type="entry name" value="ZINC_FINGER_C2H2_1"/>
    <property type="match status" value="1"/>
</dbReference>
<keyword evidence="7" id="KW-0238">DNA-binding</keyword>
<keyword evidence="3" id="KW-0677">Repeat</keyword>
<evidence type="ECO:0000256" key="1">
    <source>
        <dbReference type="ARBA" id="ARBA00004123"/>
    </source>
</evidence>
<gene>
    <name evidence="10" type="ORF">CTOB1V02_LOCUS8442</name>
</gene>
<proteinExistence type="predicted"/>
<dbReference type="InterPro" id="IPR036236">
    <property type="entry name" value="Znf_C2H2_sf"/>
</dbReference>
<dbReference type="Pfam" id="PF00096">
    <property type="entry name" value="zf-C2H2"/>
    <property type="match status" value="1"/>
</dbReference>
<reference evidence="10" key="1">
    <citation type="submission" date="2020-11" db="EMBL/GenBank/DDBJ databases">
        <authorList>
            <person name="Tran Van P."/>
        </authorList>
    </citation>
    <scope>NUCLEOTIDE SEQUENCE</scope>
</reference>
<dbReference type="SUPFAM" id="SSF57667">
    <property type="entry name" value="beta-beta-alpha zinc fingers"/>
    <property type="match status" value="1"/>
</dbReference>
<dbReference type="PROSITE" id="PS50157">
    <property type="entry name" value="ZINC_FINGER_C2H2_2"/>
    <property type="match status" value="1"/>
</dbReference>
<keyword evidence="5" id="KW-0862">Zinc</keyword>
<evidence type="ECO:0000256" key="2">
    <source>
        <dbReference type="ARBA" id="ARBA00022723"/>
    </source>
</evidence>
<evidence type="ECO:0000256" key="8">
    <source>
        <dbReference type="ARBA" id="ARBA00023163"/>
    </source>
</evidence>
<dbReference type="FunFam" id="3.30.160.60:FF:000787">
    <property type="entry name" value="Zinc finger protein 784"/>
    <property type="match status" value="1"/>
</dbReference>
<evidence type="ECO:0000256" key="7">
    <source>
        <dbReference type="ARBA" id="ARBA00023125"/>
    </source>
</evidence>
<protein>
    <submittedName>
        <fullName evidence="10">Uncharacterized protein</fullName>
    </submittedName>
</protein>
<keyword evidence="9" id="KW-0539">Nucleus</keyword>
<dbReference type="OrthoDB" id="654211at2759"/>
<evidence type="ECO:0000256" key="3">
    <source>
        <dbReference type="ARBA" id="ARBA00022737"/>
    </source>
</evidence>
<evidence type="ECO:0000313" key="10">
    <source>
        <dbReference type="EMBL" id="CAD7230584.1"/>
    </source>
</evidence>
<keyword evidence="2" id="KW-0479">Metal-binding</keyword>
<keyword evidence="8" id="KW-0804">Transcription</keyword>
<dbReference type="EMBL" id="OB662804">
    <property type="protein sequence ID" value="CAD7230584.1"/>
    <property type="molecule type" value="Genomic_DNA"/>
</dbReference>
<dbReference type="GO" id="GO:0000978">
    <property type="term" value="F:RNA polymerase II cis-regulatory region sequence-specific DNA binding"/>
    <property type="evidence" value="ECO:0007669"/>
    <property type="project" value="TreeGrafter"/>
</dbReference>
<dbReference type="InterPro" id="IPR013087">
    <property type="entry name" value="Znf_C2H2_type"/>
</dbReference>
<evidence type="ECO:0000256" key="6">
    <source>
        <dbReference type="ARBA" id="ARBA00023015"/>
    </source>
</evidence>
<sequence length="250" mass="28447">MKRSICIHVWVSGRVVCSVLVLRLSWIVSLCRALISTYISAPFLSLAGIGILPSSHLRTHERIHTREKPFRCHICDAAFARSSDLRTHEKTHTGEKPENFQVRRVGGNLERLNCRTLERLNCRTLERLNCRTLERYPLGIQVPILMSIPKPVKTDSSQTMEDHQNLEEFRTRVEAKGTEAGSGGYGSSEDFHDGEKDLLSSEVFLQPNANEMLLAKQDGRKISRAPRFSKTLSMTSPLDNDFRLCMEEQH</sequence>
<organism evidence="10">
    <name type="scientific">Cyprideis torosa</name>
    <dbReference type="NCBI Taxonomy" id="163714"/>
    <lineage>
        <taxon>Eukaryota</taxon>
        <taxon>Metazoa</taxon>
        <taxon>Ecdysozoa</taxon>
        <taxon>Arthropoda</taxon>
        <taxon>Crustacea</taxon>
        <taxon>Oligostraca</taxon>
        <taxon>Ostracoda</taxon>
        <taxon>Podocopa</taxon>
        <taxon>Podocopida</taxon>
        <taxon>Cytherocopina</taxon>
        <taxon>Cytheroidea</taxon>
        <taxon>Cytherideidae</taxon>
        <taxon>Cyprideis</taxon>
    </lineage>
</organism>
<accession>A0A7R8WF88</accession>
<evidence type="ECO:0000256" key="9">
    <source>
        <dbReference type="ARBA" id="ARBA00023242"/>
    </source>
</evidence>